<dbReference type="Proteomes" id="UP001149303">
    <property type="component" value="Unassembled WGS sequence"/>
</dbReference>
<dbReference type="SUPFAM" id="SSF52540">
    <property type="entry name" value="P-loop containing nucleoside triphosphate hydrolases"/>
    <property type="match status" value="1"/>
</dbReference>
<keyword evidence="1" id="KW-0472">Membrane</keyword>
<proteinExistence type="predicted"/>
<evidence type="ECO:0000256" key="1">
    <source>
        <dbReference type="SAM" id="Phobius"/>
    </source>
</evidence>
<dbReference type="EMBL" id="JAIWJY010000002">
    <property type="protein sequence ID" value="MDE1205980.1"/>
    <property type="molecule type" value="Genomic_DNA"/>
</dbReference>
<reference evidence="3" key="1">
    <citation type="submission" date="2021-09" db="EMBL/GenBank/DDBJ databases">
        <authorList>
            <person name="Smyrli M."/>
        </authorList>
    </citation>
    <scope>NUCLEOTIDE SEQUENCE</scope>
    <source>
        <strain evidence="3">LAR25</strain>
    </source>
</reference>
<dbReference type="AlphaFoldDB" id="A0A9X4EPS6"/>
<feature type="transmembrane region" description="Helical" evidence="1">
    <location>
        <begin position="171"/>
        <end position="192"/>
    </location>
</feature>
<comment type="caution">
    <text evidence="3">The sequence shown here is derived from an EMBL/GenBank/DDBJ whole genome shotgun (WGS) entry which is preliminary data.</text>
</comment>
<keyword evidence="1" id="KW-1133">Transmembrane helix</keyword>
<accession>A0A9X4EPS6</accession>
<name>A0A9X4EPS6_9FLAO</name>
<evidence type="ECO:0000313" key="4">
    <source>
        <dbReference type="Proteomes" id="UP001149303"/>
    </source>
</evidence>
<sequence>MNSSSAEQKGVEVQNGFKLNALTPLVLDENKYGVKTYLDSLKFGIDNKDIHNIALTGSYGSGKSSIIKTFQYKYPKYNYLNISLASFVKNNNLNDEGGGRIDRLIELSILQQLFYRVSHSQTPYSRFRKIKNIGFNELSNRALLVCFILVGLYFLFNNSILYELAPQNPLGVRVVLLILLLFAFHEVFVEVFKALNFNKLSNLNLKDLEIGLSPDDEQSIFNKHLDEIIYFFEVTDYNVVVIEDLDRFRNTLIFTKLREINQLINNSEQIKRQVNFIYAIKDELFDEKDSRVKFFDLIIPVIPVVNSSNSGEKAIEVLKSYGLQYLLEEDFLNVICEYIEDMRLLNNICNEYVIYKKTLGDGLNSEKLFSMITYKNLFPEDFSMLHKNEGFLYEMLNSNYVDELKEEMKVTIKDKIKLIDKKIQRIEEEKIGSYEDLKALYVNKLHHYEDEIVGVDVDGVNVKLGDLTKDEYFDKLKGNNDIKVYKVKNQYYSNGLIYTSVKLNYGFADLEKKLSIYTFDERVKMLFKEELEELLFEKGELEDDIDEVERMNFQLLSREMRFEGERFRGKGLILFLLKNGYINENYHDYISHFHGIIITQKDSDYLKHIRSGFEPIYNYPISKLENFVKKMNNVDFQEDGVLNISILNCLLGKNKYSYKRDLILKKILMLDDLSIGFIDLYFEKGQYQGVLLNYLCSIENGVFWNSIENDREWSKQKEYYLDLIVKNVEVLKIKEISLHTNLKEFISESDSFIYRLNSNTDKVIELISVLDIKFSKVRKPLEDEYSVYYHVFENHFYELNVPNVELYMKEELGDEFNEVDFNKSNYSFIHNSGLNYLVDYVESKIQNYVDNVLLLLDNGGDIEEKYFLKLLNNEFLSLDTKLELIERLNCKIKLLSSLEDSYLITKVFNEDKLKYNWHNIVSIYKYLEEDYKDESFIENIISVLNEDEVYNEIERNRLDNEEYDYEEYSRVINSIIKNDSLSHSSFFTLFHTIGDIELNFDFTQLSDNKLKSLVAFKLNLSPELYSILKENYREMKLNGEDISLHISLIEKDIDVLLDNYDDYFVDSYDLYELVKRKKVDGNKLVLLLAKMDTSEIIQNIECLRELSLLLVKHHYSGGYLYKLLIGIFNLSRVSVENKMELINIYFNNLNLDGLRSLFSLLPEPYSNILKERSRRVKIKENGVNYSVINKLKNKNYISSYKLLVNYIEVNAKNKF</sequence>
<evidence type="ECO:0000259" key="2">
    <source>
        <dbReference type="Pfam" id="PF20693"/>
    </source>
</evidence>
<gene>
    <name evidence="3" type="ORF">LCI24_04145</name>
</gene>
<protein>
    <recommendedName>
        <fullName evidence="2">YobI-like P-loop NTPase domain-containing protein</fullName>
    </recommendedName>
</protein>
<organism evidence="3 4">
    <name type="scientific">Tenacibaculum larymnensis</name>
    <dbReference type="NCBI Taxonomy" id="2878201"/>
    <lineage>
        <taxon>Bacteria</taxon>
        <taxon>Pseudomonadati</taxon>
        <taxon>Bacteroidota</taxon>
        <taxon>Flavobacteriia</taxon>
        <taxon>Flavobacteriales</taxon>
        <taxon>Flavobacteriaceae</taxon>
        <taxon>Tenacibaculum</taxon>
    </lineage>
</organism>
<dbReference type="RefSeq" id="WP_274639302.1">
    <property type="nucleotide sequence ID" value="NZ_JAIWJY010000002.1"/>
</dbReference>
<dbReference type="Pfam" id="PF20693">
    <property type="entry name" value="YobI-ATPase"/>
    <property type="match status" value="1"/>
</dbReference>
<evidence type="ECO:0000313" key="3">
    <source>
        <dbReference type="EMBL" id="MDE1205980.1"/>
    </source>
</evidence>
<keyword evidence="4" id="KW-1185">Reference proteome</keyword>
<dbReference type="InterPro" id="IPR048428">
    <property type="entry name" value="YobI-NTPase"/>
</dbReference>
<keyword evidence="1" id="KW-0812">Transmembrane</keyword>
<feature type="transmembrane region" description="Helical" evidence="1">
    <location>
        <begin position="138"/>
        <end position="156"/>
    </location>
</feature>
<feature type="domain" description="YobI-like P-loop NTPase" evidence="2">
    <location>
        <begin position="37"/>
        <end position="393"/>
    </location>
</feature>
<dbReference type="InterPro" id="IPR027417">
    <property type="entry name" value="P-loop_NTPase"/>
</dbReference>